<feature type="transmembrane region" description="Helical" evidence="1">
    <location>
        <begin position="158"/>
        <end position="183"/>
    </location>
</feature>
<proteinExistence type="predicted"/>
<keyword evidence="1" id="KW-0472">Membrane</keyword>
<reference evidence="2 3" key="1">
    <citation type="journal article" date="2009" name="Appl. Environ. Microbiol.">
        <title>Community genomic and proteomic analyses of chemoautotrophic iron-oxidizing "Leptospirillum rubarum" (Group II) and "Leptospirillum ferrodiazotrophum" (Group III) bacteria in acid mine drainage biofilms.</title>
        <authorList>
            <person name="Goltsman D.S."/>
            <person name="Denef V.J."/>
            <person name="Singer S.W."/>
            <person name="VerBerkmoes N.C."/>
            <person name="Lefsrud M."/>
            <person name="Mueller R.S."/>
            <person name="Dick G.J."/>
            <person name="Sun C.L."/>
            <person name="Wheeler K.E."/>
            <person name="Zemla A."/>
            <person name="Baker B.J."/>
            <person name="Hauser L."/>
            <person name="Land M."/>
            <person name="Shah M.B."/>
            <person name="Thelen M.P."/>
            <person name="Hettich R.L."/>
            <person name="Banfield J.F."/>
        </authorList>
    </citation>
    <scope>NUCLEOTIDE SEQUENCE [LARGE SCALE GENOMIC DNA]</scope>
</reference>
<feature type="transmembrane region" description="Helical" evidence="1">
    <location>
        <begin position="24"/>
        <end position="44"/>
    </location>
</feature>
<feature type="transmembrane region" description="Helical" evidence="1">
    <location>
        <begin position="320"/>
        <end position="338"/>
    </location>
</feature>
<feature type="transmembrane region" description="Helical" evidence="1">
    <location>
        <begin position="368"/>
        <end position="388"/>
    </location>
</feature>
<feature type="transmembrane region" description="Helical" evidence="1">
    <location>
        <begin position="345"/>
        <end position="362"/>
    </location>
</feature>
<feature type="transmembrane region" description="Helical" evidence="1">
    <location>
        <begin position="238"/>
        <end position="258"/>
    </location>
</feature>
<dbReference type="Proteomes" id="UP000009374">
    <property type="component" value="Unassembled WGS sequence"/>
</dbReference>
<organism evidence="2 3">
    <name type="scientific">Leptospirillum ferrodiazotrophum</name>
    <dbReference type="NCBI Taxonomy" id="412449"/>
    <lineage>
        <taxon>Bacteria</taxon>
        <taxon>Pseudomonadati</taxon>
        <taxon>Nitrospirota</taxon>
        <taxon>Nitrospiria</taxon>
        <taxon>Nitrospirales</taxon>
        <taxon>Nitrospiraceae</taxon>
        <taxon>Leptospirillum</taxon>
    </lineage>
</organism>
<sequence>MSSAETVSPPATFMKGPLRKYEGILYPIFLYAVSLLIIVTGIWVGKNYVARGWEYVSSDTTQVLATMWDAKRLTSIATEGYSWNGDSHKIQNIAYFPLYAVVEKILGVAFSLSNPLTLLVPAIFFGLLSSVAFYRLARSLLGETSARMALAAYLFYPGNVFFVRAYPVSLMNLLAILALLALIEGKIWRAALWSGIGSAAGPLMVFLSLSVVIKWAVDQWAELKHVPGSMGAKIARKLPLAAALSLAAFSGFASFLLYQAVAFHDPLAFIRVQEAWEKSGGLLQRVYNFFFLKNMVAQHHPAHFVQAITHGSIKHMDMHVHYLINLFMLVVFAGLLWVERKAVPWHFLLFALLFLGGYWWFMASVSGIKATVRLIYPVIPVFLGVGVLRERHPELARALVIVFAVLSFLESELMIEGYWVI</sequence>
<feature type="transmembrane region" description="Helical" evidence="1">
    <location>
        <begin position="395"/>
        <end position="415"/>
    </location>
</feature>
<keyword evidence="3" id="KW-1185">Reference proteome</keyword>
<keyword evidence="1" id="KW-1133">Transmembrane helix</keyword>
<protein>
    <recommendedName>
        <fullName evidence="4">Glycosyltransferase RgtA/B/C/D-like domain-containing protein</fullName>
    </recommendedName>
</protein>
<dbReference type="AlphaFoldDB" id="C6HYP7"/>
<feature type="transmembrane region" description="Helical" evidence="1">
    <location>
        <begin position="195"/>
        <end position="217"/>
    </location>
</feature>
<accession>C6HYP7</accession>
<name>C6HYP7_9BACT</name>
<evidence type="ECO:0000313" key="2">
    <source>
        <dbReference type="EMBL" id="EES52332.1"/>
    </source>
</evidence>
<dbReference type="EMBL" id="GG693878">
    <property type="protein sequence ID" value="EES52332.1"/>
    <property type="molecule type" value="Genomic_DNA"/>
</dbReference>
<evidence type="ECO:0000313" key="3">
    <source>
        <dbReference type="Proteomes" id="UP000009374"/>
    </source>
</evidence>
<evidence type="ECO:0000256" key="1">
    <source>
        <dbReference type="SAM" id="Phobius"/>
    </source>
</evidence>
<evidence type="ECO:0008006" key="4">
    <source>
        <dbReference type="Google" id="ProtNLM"/>
    </source>
</evidence>
<keyword evidence="1" id="KW-0812">Transmembrane</keyword>
<gene>
    <name evidence="2" type="ORF">UBAL3_94240124</name>
</gene>